<dbReference type="RefSeq" id="XP_015654257.1">
    <property type="nucleotide sequence ID" value="XM_015807308.1"/>
</dbReference>
<dbReference type="EMBL" id="LGTL01000023">
    <property type="protein sequence ID" value="KPA75818.1"/>
    <property type="molecule type" value="Genomic_DNA"/>
</dbReference>
<feature type="compositionally biased region" description="Basic and acidic residues" evidence="1">
    <location>
        <begin position="354"/>
        <end position="368"/>
    </location>
</feature>
<accession>A0A0N0DSA5</accession>
<dbReference type="Proteomes" id="UP000037923">
    <property type="component" value="Unassembled WGS sequence"/>
</dbReference>
<feature type="compositionally biased region" description="Polar residues" evidence="1">
    <location>
        <begin position="1011"/>
        <end position="1021"/>
    </location>
</feature>
<feature type="region of interest" description="Disordered" evidence="1">
    <location>
        <begin position="981"/>
        <end position="1076"/>
    </location>
</feature>
<feature type="region of interest" description="Disordered" evidence="1">
    <location>
        <begin position="302"/>
        <end position="379"/>
    </location>
</feature>
<feature type="compositionally biased region" description="Low complexity" evidence="1">
    <location>
        <begin position="433"/>
        <end position="449"/>
    </location>
</feature>
<organism evidence="2 3">
    <name type="scientific">Leptomonas pyrrhocoris</name>
    <name type="common">Firebug parasite</name>
    <dbReference type="NCBI Taxonomy" id="157538"/>
    <lineage>
        <taxon>Eukaryota</taxon>
        <taxon>Discoba</taxon>
        <taxon>Euglenozoa</taxon>
        <taxon>Kinetoplastea</taxon>
        <taxon>Metakinetoplastina</taxon>
        <taxon>Trypanosomatida</taxon>
        <taxon>Trypanosomatidae</taxon>
        <taxon>Leishmaniinae</taxon>
        <taxon>Leptomonas</taxon>
    </lineage>
</organism>
<feature type="compositionally biased region" description="Basic and acidic residues" evidence="1">
    <location>
        <begin position="487"/>
        <end position="505"/>
    </location>
</feature>
<gene>
    <name evidence="2" type="ORF">ABB37_08334</name>
</gene>
<feature type="compositionally biased region" description="Polar residues" evidence="1">
    <location>
        <begin position="468"/>
        <end position="485"/>
    </location>
</feature>
<protein>
    <submittedName>
        <fullName evidence="2">Uncharacterized protein</fullName>
    </submittedName>
</protein>
<feature type="compositionally biased region" description="Basic and acidic residues" evidence="1">
    <location>
        <begin position="652"/>
        <end position="669"/>
    </location>
</feature>
<feature type="compositionally biased region" description="Polar residues" evidence="1">
    <location>
        <begin position="370"/>
        <end position="379"/>
    </location>
</feature>
<name>A0A0N0DSA5_LEPPY</name>
<dbReference type="AlphaFoldDB" id="A0A0N0DSA5"/>
<feature type="region of interest" description="Disordered" evidence="1">
    <location>
        <begin position="926"/>
        <end position="954"/>
    </location>
</feature>
<dbReference type="GeneID" id="26908619"/>
<feature type="region of interest" description="Disordered" evidence="1">
    <location>
        <begin position="195"/>
        <end position="251"/>
    </location>
</feature>
<comment type="caution">
    <text evidence="2">The sequence shown here is derived from an EMBL/GenBank/DDBJ whole genome shotgun (WGS) entry which is preliminary data.</text>
</comment>
<dbReference type="OrthoDB" id="266719at2759"/>
<dbReference type="VEuPathDB" id="TriTrypDB:LpyrH10_23_1190"/>
<sequence length="1129" mass="116844">MQLSGSFAEESAEDDKSNSVRQCRLLATAAATSTAATAHAVRVAAAERPFRATRTSLLSPDTLLSPSTDSHVSATRRESPVALESLAASRHTDVRLSTTTITSPRTTTATTLTSATFTATTPCSVLSTSGRGKSGSAAQYRVYQPSSLFGVNPTPAASASLSSSQLLMDAAAGKRPISLVTSEYNTASSFTLHNEGVPGEASAKTSPTLRRRSFDAIGEPESASGSTRRVVGPFGGSSTVTPRTPAEKNSCAVVRSSGVDHRAGGGGAPAQQSTAPVAVRIAADINAFPAIASSPLGDETCEEAEVALSTEPAADKTKRQPPNSRAGLAQRLPAKGPRDGSQLSAGEEGAPRPLADRRHSPPKQRETALQRAQNETVSVPSAESLVVAVPANVLAVMNNSTATKAELLAALRTACLQCEALQNRLTGFEGPQAADDATAPREAAATPVSSSPPPHDNRGVEHHRRSSRGGSHNCRSNSSGENVDTATEGRGDDAERPRTPDRSELVRRLEETQLASSASKQGRVSPIDSAREAEVAAAADAAAAAVEGPPSSGNLQSKSAFTAYAAPPARERRSASTTAAPALPLSVSALSRSSARPGETASTNASPAAVSADVSAVLRSRIAEEIRRVEATRKGQQQQQHSSAAPGALLQRRVEKDRKGREDKGKDDAAPAVAPPPPSLTRRHSAIGHHREKCSNTNVVVKVLGEPAAVERKVREAVVKTRAVELKPSPTSPPSPAHEQHLPSRTPVTESGARRESAHHASNSSARDDDARREDESNVDDAHRQQQQHHDHTGLHRRTSLVSDTASERSHNGPALLSTPAAAGRLPMPQPPHSTPSESVAALAMAGSSVSPRQAYHRRLPGTSLASVESTSNEHDGSVSSVGHGAAVIECATSPIRLTPLVSSRALTASTTLPPLRGEDMLLGAQSARPSNAADKDGTLVSGGPRGRCDASPAEAVAPQLSWLTRSASPASPLNGVLPSVHSLSSPSQKSIVSRSPLCSSSHGGGGRGTPSATVDPSGNRTGKPYPSRAPGSTTRSGSANRSVDGRVLSPLPQTQETTTTSRAGLGSVPCASGHASVPTAATSILELVRLVADEDAPVPPPCDDKRAELREWRRQAAKLGLRGAPPAC</sequence>
<feature type="region of interest" description="Disordered" evidence="1">
    <location>
        <begin position="431"/>
        <end position="505"/>
    </location>
</feature>
<feature type="compositionally biased region" description="Polar residues" evidence="1">
    <location>
        <begin position="1052"/>
        <end position="1063"/>
    </location>
</feature>
<reference evidence="2 3" key="1">
    <citation type="submission" date="2015-07" db="EMBL/GenBank/DDBJ databases">
        <title>High-quality genome of monoxenous trypanosomatid Leptomonas pyrrhocoris.</title>
        <authorList>
            <person name="Flegontov P."/>
            <person name="Butenko A."/>
            <person name="Firsov S."/>
            <person name="Vlcek C."/>
            <person name="Logacheva M.D."/>
            <person name="Field M."/>
            <person name="Filatov D."/>
            <person name="Flegontova O."/>
            <person name="Gerasimov E."/>
            <person name="Jackson A.P."/>
            <person name="Kelly S."/>
            <person name="Opperdoes F."/>
            <person name="O'Reilly A."/>
            <person name="Votypka J."/>
            <person name="Yurchenko V."/>
            <person name="Lukes J."/>
        </authorList>
    </citation>
    <scope>NUCLEOTIDE SEQUENCE [LARGE SCALE GENOMIC DNA]</scope>
    <source>
        <strain evidence="2">H10</strain>
    </source>
</reference>
<proteinExistence type="predicted"/>
<feature type="compositionally biased region" description="Basic residues" evidence="1">
    <location>
        <begin position="681"/>
        <end position="692"/>
    </location>
</feature>
<feature type="compositionally biased region" description="Polar residues" evidence="1">
    <location>
        <begin position="634"/>
        <end position="643"/>
    </location>
</feature>
<dbReference type="OMA" id="ECITMSS"/>
<feature type="compositionally biased region" description="Polar residues" evidence="1">
    <location>
        <begin position="1031"/>
        <end position="1042"/>
    </location>
</feature>
<evidence type="ECO:0000313" key="2">
    <source>
        <dbReference type="EMBL" id="KPA75818.1"/>
    </source>
</evidence>
<feature type="compositionally biased region" description="Basic and acidic residues" evidence="1">
    <location>
        <begin position="766"/>
        <end position="794"/>
    </location>
</feature>
<feature type="region of interest" description="Disordered" evidence="1">
    <location>
        <begin position="590"/>
        <end position="613"/>
    </location>
</feature>
<feature type="compositionally biased region" description="Polar residues" evidence="1">
    <location>
        <begin position="989"/>
        <end position="1002"/>
    </location>
</feature>
<keyword evidence="3" id="KW-1185">Reference proteome</keyword>
<feature type="region of interest" description="Disordered" evidence="1">
    <location>
        <begin position="631"/>
        <end position="693"/>
    </location>
</feature>
<feature type="region of interest" description="Disordered" evidence="1">
    <location>
        <begin position="723"/>
        <end position="846"/>
    </location>
</feature>
<evidence type="ECO:0000313" key="3">
    <source>
        <dbReference type="Proteomes" id="UP000037923"/>
    </source>
</evidence>
<evidence type="ECO:0000256" key="1">
    <source>
        <dbReference type="SAM" id="MobiDB-lite"/>
    </source>
</evidence>